<keyword evidence="3" id="KW-1185">Reference proteome</keyword>
<evidence type="ECO:0000313" key="2">
    <source>
        <dbReference type="EMBL" id="SEQ82774.1"/>
    </source>
</evidence>
<dbReference type="GO" id="GO:0016747">
    <property type="term" value="F:acyltransferase activity, transferring groups other than amino-acyl groups"/>
    <property type="evidence" value="ECO:0007669"/>
    <property type="project" value="InterPro"/>
</dbReference>
<reference evidence="3" key="1">
    <citation type="submission" date="2016-10" db="EMBL/GenBank/DDBJ databases">
        <authorList>
            <person name="Varghese N."/>
            <person name="Submissions S."/>
        </authorList>
    </citation>
    <scope>NUCLEOTIDE SEQUENCE [LARGE SCALE GENOMIC DNA]</scope>
    <source>
        <strain evidence="3">DSM 25927</strain>
    </source>
</reference>
<dbReference type="AlphaFoldDB" id="A0A1H9J7C2"/>
<feature type="domain" description="N-acetyltransferase" evidence="1">
    <location>
        <begin position="8"/>
        <end position="166"/>
    </location>
</feature>
<dbReference type="InterPro" id="IPR000182">
    <property type="entry name" value="GNAT_dom"/>
</dbReference>
<dbReference type="Pfam" id="PF13302">
    <property type="entry name" value="Acetyltransf_3"/>
    <property type="match status" value="1"/>
</dbReference>
<accession>A0A1H9J7C2</accession>
<dbReference type="STRING" id="489703.SAMN04488038_11147"/>
<evidence type="ECO:0000313" key="3">
    <source>
        <dbReference type="Proteomes" id="UP000199233"/>
    </source>
</evidence>
<dbReference type="Proteomes" id="UP000199233">
    <property type="component" value="Unassembled WGS sequence"/>
</dbReference>
<evidence type="ECO:0000259" key="1">
    <source>
        <dbReference type="PROSITE" id="PS51186"/>
    </source>
</evidence>
<dbReference type="PROSITE" id="PS51186">
    <property type="entry name" value="GNAT"/>
    <property type="match status" value="1"/>
</dbReference>
<dbReference type="EMBL" id="FOFS01000011">
    <property type="protein sequence ID" value="SEQ82774.1"/>
    <property type="molecule type" value="Genomic_DNA"/>
</dbReference>
<dbReference type="RefSeq" id="WP_093287463.1">
    <property type="nucleotide sequence ID" value="NZ_FOFS01000011.1"/>
</dbReference>
<dbReference type="InterPro" id="IPR051531">
    <property type="entry name" value="N-acetyltransferase"/>
</dbReference>
<dbReference type="OrthoDB" id="9798081at2"/>
<organism evidence="2 3">
    <name type="scientific">Solimonas aquatica</name>
    <dbReference type="NCBI Taxonomy" id="489703"/>
    <lineage>
        <taxon>Bacteria</taxon>
        <taxon>Pseudomonadati</taxon>
        <taxon>Pseudomonadota</taxon>
        <taxon>Gammaproteobacteria</taxon>
        <taxon>Nevskiales</taxon>
        <taxon>Nevskiaceae</taxon>
        <taxon>Solimonas</taxon>
    </lineage>
</organism>
<dbReference type="Gene3D" id="3.40.630.30">
    <property type="match status" value="1"/>
</dbReference>
<gene>
    <name evidence="2" type="ORF">SAMN04488038_11147</name>
</gene>
<keyword evidence="2" id="KW-0808">Transferase</keyword>
<proteinExistence type="predicted"/>
<dbReference type="SUPFAM" id="SSF55729">
    <property type="entry name" value="Acyl-CoA N-acyltransferases (Nat)"/>
    <property type="match status" value="1"/>
</dbReference>
<dbReference type="PANTHER" id="PTHR43792">
    <property type="entry name" value="GNAT FAMILY, PUTATIVE (AFU_ORTHOLOGUE AFUA_3G00765)-RELATED-RELATED"/>
    <property type="match status" value="1"/>
</dbReference>
<sequence>MIAADEHIALHHLTRAHAPFLQRLMNEPSWLANIGDRGIRSLADAERFIAEKIRPAYEAQGYGMYALTRAKDETPLGVCGLFRREVLPLPDLGFALLPEYWGQGLACAAARLTLRHAHEVLGLRRLLAITAPHNERSARLLQRLGFVCTGSVRLAPDAETLQLYDSGEIAP</sequence>
<name>A0A1H9J7C2_9GAMM</name>
<dbReference type="InterPro" id="IPR016181">
    <property type="entry name" value="Acyl_CoA_acyltransferase"/>
</dbReference>
<protein>
    <submittedName>
        <fullName evidence="2">Protein N-acetyltransferase, RimJ/RimL family</fullName>
    </submittedName>
</protein>
<dbReference type="PANTHER" id="PTHR43792:SF1">
    <property type="entry name" value="N-ACETYLTRANSFERASE DOMAIN-CONTAINING PROTEIN"/>
    <property type="match status" value="1"/>
</dbReference>